<sequence length="111" mass="12849">MQEFILLIWQDDTLLSDDQQQARSKQLSRWIRDLSQQQLFVTAHTFWDYGYTVTGEANRPLRNINPIRGNMQISGYMIVLAKSIQEATSLAKAYPGINFGAEVEVRELRRS</sequence>
<reference evidence="1 2" key="1">
    <citation type="submission" date="2016-10" db="EMBL/GenBank/DDBJ databases">
        <authorList>
            <person name="de Groot N.N."/>
        </authorList>
    </citation>
    <scope>NUCLEOTIDE SEQUENCE [LARGE SCALE GENOMIC DNA]</scope>
    <source>
        <strain evidence="1 2">DSM 21039</strain>
    </source>
</reference>
<dbReference type="STRING" id="573321.SAMN04488505_102256"/>
<evidence type="ECO:0000313" key="1">
    <source>
        <dbReference type="EMBL" id="SEL43130.1"/>
    </source>
</evidence>
<dbReference type="SUPFAM" id="SSF54909">
    <property type="entry name" value="Dimeric alpha+beta barrel"/>
    <property type="match status" value="1"/>
</dbReference>
<dbReference type="Gene3D" id="3.30.70.1060">
    <property type="entry name" value="Dimeric alpha+beta barrel"/>
    <property type="match status" value="1"/>
</dbReference>
<gene>
    <name evidence="1" type="ORF">SAMN04488505_102256</name>
</gene>
<dbReference type="RefSeq" id="WP_089909174.1">
    <property type="nucleotide sequence ID" value="NZ_FOBB01000002.1"/>
</dbReference>
<keyword evidence="2" id="KW-1185">Reference proteome</keyword>
<evidence type="ECO:0000313" key="2">
    <source>
        <dbReference type="Proteomes" id="UP000198984"/>
    </source>
</evidence>
<organism evidence="1 2">
    <name type="scientific">Chitinophaga rupis</name>
    <dbReference type="NCBI Taxonomy" id="573321"/>
    <lineage>
        <taxon>Bacteria</taxon>
        <taxon>Pseudomonadati</taxon>
        <taxon>Bacteroidota</taxon>
        <taxon>Chitinophagia</taxon>
        <taxon>Chitinophagales</taxon>
        <taxon>Chitinophagaceae</taxon>
        <taxon>Chitinophaga</taxon>
    </lineage>
</organism>
<name>A0A1H7Q4W9_9BACT</name>
<accession>A0A1H7Q4W9</accession>
<proteinExistence type="predicted"/>
<protein>
    <submittedName>
        <fullName evidence="1">YCII-related domain-containing protein</fullName>
    </submittedName>
</protein>
<dbReference type="AlphaFoldDB" id="A0A1H7Q4W9"/>
<dbReference type="EMBL" id="FOBB01000002">
    <property type="protein sequence ID" value="SEL43130.1"/>
    <property type="molecule type" value="Genomic_DNA"/>
</dbReference>
<dbReference type="InterPro" id="IPR011008">
    <property type="entry name" value="Dimeric_a/b-barrel"/>
</dbReference>
<dbReference type="Proteomes" id="UP000198984">
    <property type="component" value="Unassembled WGS sequence"/>
</dbReference>